<dbReference type="AlphaFoldDB" id="A0A813IK14"/>
<evidence type="ECO:0000313" key="3">
    <source>
        <dbReference type="Proteomes" id="UP000626109"/>
    </source>
</evidence>
<evidence type="ECO:0000256" key="1">
    <source>
        <dbReference type="SAM" id="MobiDB-lite"/>
    </source>
</evidence>
<feature type="non-terminal residue" evidence="2">
    <location>
        <position position="1"/>
    </location>
</feature>
<gene>
    <name evidence="2" type="ORF">PGLA2088_LOCUS11108</name>
</gene>
<reference evidence="2" key="1">
    <citation type="submission" date="2021-02" db="EMBL/GenBank/DDBJ databases">
        <authorList>
            <person name="Dougan E. K."/>
            <person name="Rhodes N."/>
            <person name="Thang M."/>
            <person name="Chan C."/>
        </authorList>
    </citation>
    <scope>NUCLEOTIDE SEQUENCE</scope>
</reference>
<organism evidence="2 3">
    <name type="scientific">Polarella glacialis</name>
    <name type="common">Dinoflagellate</name>
    <dbReference type="NCBI Taxonomy" id="89957"/>
    <lineage>
        <taxon>Eukaryota</taxon>
        <taxon>Sar</taxon>
        <taxon>Alveolata</taxon>
        <taxon>Dinophyceae</taxon>
        <taxon>Suessiales</taxon>
        <taxon>Suessiaceae</taxon>
        <taxon>Polarella</taxon>
    </lineage>
</organism>
<feature type="region of interest" description="Disordered" evidence="1">
    <location>
        <begin position="34"/>
        <end position="93"/>
    </location>
</feature>
<feature type="compositionally biased region" description="Polar residues" evidence="1">
    <location>
        <begin position="79"/>
        <end position="93"/>
    </location>
</feature>
<proteinExistence type="predicted"/>
<protein>
    <submittedName>
        <fullName evidence="2">Uncharacterized protein</fullName>
    </submittedName>
</protein>
<accession>A0A813IK14</accession>
<comment type="caution">
    <text evidence="2">The sequence shown here is derived from an EMBL/GenBank/DDBJ whole genome shotgun (WGS) entry which is preliminary data.</text>
</comment>
<feature type="compositionally biased region" description="Basic residues" evidence="1">
    <location>
        <begin position="34"/>
        <end position="44"/>
    </location>
</feature>
<name>A0A813IK14_POLGL</name>
<dbReference type="EMBL" id="CAJNNW010012724">
    <property type="protein sequence ID" value="CAE8654600.1"/>
    <property type="molecule type" value="Genomic_DNA"/>
</dbReference>
<sequence length="167" mass="18749">DIESLSPGYQRAVTVGEEIGDQTLWPLDETSSFRRHSTQRVKKRNTLEVQNPGRSTTQPLAVLPSSQNSFRSGMKVQGRSATQPLTLRPSTSSVCHTARLLTRGHQHHNQDNEPLLPPAIKRLTDCSQQMSFKLDPHPPAREPVRYTVVTPYVQPERSPLPPLSARR</sequence>
<dbReference type="Proteomes" id="UP000626109">
    <property type="component" value="Unassembled WGS sequence"/>
</dbReference>
<evidence type="ECO:0000313" key="2">
    <source>
        <dbReference type="EMBL" id="CAE8654600.1"/>
    </source>
</evidence>
<feature type="compositionally biased region" description="Polar residues" evidence="1">
    <location>
        <begin position="47"/>
        <end position="71"/>
    </location>
</feature>